<name>A0A5A7QCL8_STRAF</name>
<keyword evidence="1" id="KW-0378">Hydrolase</keyword>
<keyword evidence="1" id="KW-0347">Helicase</keyword>
<dbReference type="GO" id="GO:0004386">
    <property type="term" value="F:helicase activity"/>
    <property type="evidence" value="ECO:0007669"/>
    <property type="project" value="UniProtKB-KW"/>
</dbReference>
<protein>
    <submittedName>
        <fullName evidence="1">Regulator of telomere elongation helicase 1 homolog</fullName>
    </submittedName>
</protein>
<gene>
    <name evidence="1" type="ORF">STAS_19763</name>
</gene>
<organism evidence="1 2">
    <name type="scientific">Striga asiatica</name>
    <name type="common">Asiatic witchweed</name>
    <name type="synonym">Buchnera asiatica</name>
    <dbReference type="NCBI Taxonomy" id="4170"/>
    <lineage>
        <taxon>Eukaryota</taxon>
        <taxon>Viridiplantae</taxon>
        <taxon>Streptophyta</taxon>
        <taxon>Embryophyta</taxon>
        <taxon>Tracheophyta</taxon>
        <taxon>Spermatophyta</taxon>
        <taxon>Magnoliopsida</taxon>
        <taxon>eudicotyledons</taxon>
        <taxon>Gunneridae</taxon>
        <taxon>Pentapetalae</taxon>
        <taxon>asterids</taxon>
        <taxon>lamiids</taxon>
        <taxon>Lamiales</taxon>
        <taxon>Orobanchaceae</taxon>
        <taxon>Buchnereae</taxon>
        <taxon>Striga</taxon>
    </lineage>
</organism>
<dbReference type="OrthoDB" id="683795at2759"/>
<comment type="caution">
    <text evidence="1">The sequence shown here is derived from an EMBL/GenBank/DDBJ whole genome shotgun (WGS) entry which is preliminary data.</text>
</comment>
<dbReference type="Proteomes" id="UP000325081">
    <property type="component" value="Unassembled WGS sequence"/>
</dbReference>
<reference evidence="2" key="1">
    <citation type="journal article" date="2019" name="Curr. Biol.">
        <title>Genome Sequence of Striga asiatica Provides Insight into the Evolution of Plant Parasitism.</title>
        <authorList>
            <person name="Yoshida S."/>
            <person name="Kim S."/>
            <person name="Wafula E.K."/>
            <person name="Tanskanen J."/>
            <person name="Kim Y.M."/>
            <person name="Honaas L."/>
            <person name="Yang Z."/>
            <person name="Spallek T."/>
            <person name="Conn C.E."/>
            <person name="Ichihashi Y."/>
            <person name="Cheong K."/>
            <person name="Cui S."/>
            <person name="Der J.P."/>
            <person name="Gundlach H."/>
            <person name="Jiao Y."/>
            <person name="Hori C."/>
            <person name="Ishida J.K."/>
            <person name="Kasahara H."/>
            <person name="Kiba T."/>
            <person name="Kim M.S."/>
            <person name="Koo N."/>
            <person name="Laohavisit A."/>
            <person name="Lee Y.H."/>
            <person name="Lumba S."/>
            <person name="McCourt P."/>
            <person name="Mortimer J.C."/>
            <person name="Mutuku J.M."/>
            <person name="Nomura T."/>
            <person name="Sasaki-Sekimoto Y."/>
            <person name="Seto Y."/>
            <person name="Wang Y."/>
            <person name="Wakatake T."/>
            <person name="Sakakibara H."/>
            <person name="Demura T."/>
            <person name="Yamaguchi S."/>
            <person name="Yoneyama K."/>
            <person name="Manabe R.I."/>
            <person name="Nelson D.C."/>
            <person name="Schulman A.H."/>
            <person name="Timko M.P."/>
            <person name="dePamphilis C.W."/>
            <person name="Choi D."/>
            <person name="Shirasu K."/>
        </authorList>
    </citation>
    <scope>NUCLEOTIDE SEQUENCE [LARGE SCALE GENOMIC DNA]</scope>
    <source>
        <strain evidence="2">cv. UVA1</strain>
    </source>
</reference>
<sequence>MEELVGVVVEANRLRRSVLADVMSATTSWTVPNSTATWLEALPTVVELKSSRRWKKKLEIGDCGKRLVTASGRDRVCRKPQFTREQGSSEFFARWNRRWAATHGVGGERVVALLGSRRRGLAIGSYRNSQVHAENTRRREARGVRFAETRGLLLANRDEFTAEDLRAGEGRGYCAAEGLAGNWSARSEDGGEGDDEMMVMVSRRVWVVAAWRSAATGKVRGRDDDDWW</sequence>
<proteinExistence type="predicted"/>
<dbReference type="EMBL" id="BKCP01006515">
    <property type="protein sequence ID" value="GER42940.1"/>
    <property type="molecule type" value="Genomic_DNA"/>
</dbReference>
<accession>A0A5A7QCL8</accession>
<dbReference type="AlphaFoldDB" id="A0A5A7QCL8"/>
<evidence type="ECO:0000313" key="1">
    <source>
        <dbReference type="EMBL" id="GER42940.1"/>
    </source>
</evidence>
<keyword evidence="1" id="KW-0547">Nucleotide-binding</keyword>
<evidence type="ECO:0000313" key="2">
    <source>
        <dbReference type="Proteomes" id="UP000325081"/>
    </source>
</evidence>
<keyword evidence="1" id="KW-0067">ATP-binding</keyword>
<keyword evidence="2" id="KW-1185">Reference proteome</keyword>